<feature type="transmembrane region" description="Helical" evidence="1">
    <location>
        <begin position="61"/>
        <end position="79"/>
    </location>
</feature>
<feature type="transmembrane region" description="Helical" evidence="1">
    <location>
        <begin position="91"/>
        <end position="115"/>
    </location>
</feature>
<dbReference type="InterPro" id="IPR056121">
    <property type="entry name" value="DUF7704"/>
</dbReference>
<feature type="domain" description="DUF7704" evidence="2">
    <location>
        <begin position="12"/>
        <end position="150"/>
    </location>
</feature>
<keyword evidence="4" id="KW-1185">Reference proteome</keyword>
<dbReference type="OrthoDB" id="5313995at2759"/>
<evidence type="ECO:0000259" key="2">
    <source>
        <dbReference type="Pfam" id="PF24803"/>
    </source>
</evidence>
<dbReference type="HOGENOM" id="CLU_112091_0_0_1"/>
<reference evidence="4" key="1">
    <citation type="journal article" date="2011" name="Nat. Commun.">
        <title>Effector diversification within compartments of the Leptosphaeria maculans genome affected by Repeat-Induced Point mutations.</title>
        <authorList>
            <person name="Rouxel T."/>
            <person name="Grandaubert J."/>
            <person name="Hane J.K."/>
            <person name="Hoede C."/>
            <person name="van de Wouw A.P."/>
            <person name="Couloux A."/>
            <person name="Dominguez V."/>
            <person name="Anthouard V."/>
            <person name="Bally P."/>
            <person name="Bourras S."/>
            <person name="Cozijnsen A.J."/>
            <person name="Ciuffetti L.M."/>
            <person name="Degrave A."/>
            <person name="Dilmaghani A."/>
            <person name="Duret L."/>
            <person name="Fudal I."/>
            <person name="Goodwin S.B."/>
            <person name="Gout L."/>
            <person name="Glaser N."/>
            <person name="Linglin J."/>
            <person name="Kema G.H.J."/>
            <person name="Lapalu N."/>
            <person name="Lawrence C.B."/>
            <person name="May K."/>
            <person name="Meyer M."/>
            <person name="Ollivier B."/>
            <person name="Poulain J."/>
            <person name="Schoch C.L."/>
            <person name="Simon A."/>
            <person name="Spatafora J.W."/>
            <person name="Stachowiak A."/>
            <person name="Turgeon B.G."/>
            <person name="Tyler B.M."/>
            <person name="Vincent D."/>
            <person name="Weissenbach J."/>
            <person name="Amselem J."/>
            <person name="Quesneville H."/>
            <person name="Oliver R.P."/>
            <person name="Wincker P."/>
            <person name="Balesdent M.-H."/>
            <person name="Howlett B.J."/>
        </authorList>
    </citation>
    <scope>NUCLEOTIDE SEQUENCE [LARGE SCALE GENOMIC DNA]</scope>
    <source>
        <strain evidence="4">JN3 / isolate v23.1.3 / race Av1-4-5-6-7-8</strain>
    </source>
</reference>
<sequence>MHSPAESPTPDQLPRLYRFVFLWLEPASIAVGALYACFMQSTYLRLTHAASAPPPASLPTSVSIIMAQLANLYLGLAILEASILRTTSELSVWRCTLIGLLIADLGHLLSVRALGSKIYWQYWQWNAIDWGNIPFVYFLALTRICLLLDVGFRRQGLKLKVT</sequence>
<dbReference type="EMBL" id="FP929072">
    <property type="protein sequence ID" value="CBX91712.1"/>
    <property type="molecule type" value="Genomic_DNA"/>
</dbReference>
<accession>E4ZKB7</accession>
<dbReference type="AlphaFoldDB" id="E4ZKB7"/>
<feature type="transmembrane region" description="Helical" evidence="1">
    <location>
        <begin position="20"/>
        <end position="41"/>
    </location>
</feature>
<dbReference type="OMA" id="AFFTHFR"/>
<keyword evidence="1" id="KW-1133">Transmembrane helix</keyword>
<dbReference type="eggNOG" id="ENOG502S3HU">
    <property type="taxonomic scope" value="Eukaryota"/>
</dbReference>
<keyword evidence="1" id="KW-0812">Transmembrane</keyword>
<dbReference type="PANTHER" id="PTHR37019:SF1">
    <property type="entry name" value="EXPERA DOMAIN-CONTAINING PROTEIN"/>
    <property type="match status" value="1"/>
</dbReference>
<organism evidence="4">
    <name type="scientific">Leptosphaeria maculans (strain JN3 / isolate v23.1.3 / race Av1-4-5-6-7-8)</name>
    <name type="common">Blackleg fungus</name>
    <name type="synonym">Phoma lingam</name>
    <dbReference type="NCBI Taxonomy" id="985895"/>
    <lineage>
        <taxon>Eukaryota</taxon>
        <taxon>Fungi</taxon>
        <taxon>Dikarya</taxon>
        <taxon>Ascomycota</taxon>
        <taxon>Pezizomycotina</taxon>
        <taxon>Dothideomycetes</taxon>
        <taxon>Pleosporomycetidae</taxon>
        <taxon>Pleosporales</taxon>
        <taxon>Pleosporineae</taxon>
        <taxon>Leptosphaeriaceae</taxon>
        <taxon>Plenodomus</taxon>
        <taxon>Plenodomus lingam/Leptosphaeria maculans species complex</taxon>
    </lineage>
</organism>
<dbReference type="PANTHER" id="PTHR37019">
    <property type="entry name" value="CHROMOSOME 1, WHOLE GENOME SHOTGUN SEQUENCE"/>
    <property type="match status" value="1"/>
</dbReference>
<proteinExistence type="predicted"/>
<name>E4ZKB7_LEPMJ</name>
<dbReference type="GeneID" id="13287847"/>
<evidence type="ECO:0000313" key="4">
    <source>
        <dbReference type="Proteomes" id="UP000002668"/>
    </source>
</evidence>
<dbReference type="VEuPathDB" id="FungiDB:LEMA_P072200.1"/>
<gene>
    <name evidence="3" type="ORF">LEMA_P072200.1</name>
</gene>
<keyword evidence="1" id="KW-0472">Membrane</keyword>
<evidence type="ECO:0000313" key="3">
    <source>
        <dbReference type="EMBL" id="CBX91712.1"/>
    </source>
</evidence>
<dbReference type="InParanoid" id="E4ZKB7"/>
<dbReference type="Proteomes" id="UP000002668">
    <property type="component" value="Genome"/>
</dbReference>
<protein>
    <recommendedName>
        <fullName evidence="2">DUF7704 domain-containing protein</fullName>
    </recommendedName>
</protein>
<feature type="transmembrane region" description="Helical" evidence="1">
    <location>
        <begin position="135"/>
        <end position="152"/>
    </location>
</feature>
<evidence type="ECO:0000256" key="1">
    <source>
        <dbReference type="SAM" id="Phobius"/>
    </source>
</evidence>
<dbReference type="Pfam" id="PF24803">
    <property type="entry name" value="DUF7704"/>
    <property type="match status" value="1"/>
</dbReference>